<evidence type="ECO:0000313" key="2">
    <source>
        <dbReference type="EMBL" id="PEH43723.1"/>
    </source>
</evidence>
<reference evidence="3" key="1">
    <citation type="submission" date="2017-09" db="EMBL/GenBank/DDBJ databases">
        <title>FDA dAtabase for Regulatory Grade micrObial Sequences (FDA-ARGOS): Supporting development and validation of Infectious Disease Dx tests.</title>
        <authorList>
            <person name="Minogue T."/>
            <person name="Wolcott M."/>
            <person name="Wasieloski L."/>
            <person name="Aguilar W."/>
            <person name="Moore D."/>
            <person name="Tallon L."/>
            <person name="Sadzewicz L."/>
            <person name="Ott S."/>
            <person name="Zhao X."/>
            <person name="Nagaraj S."/>
            <person name="Vavikolanu K."/>
            <person name="Aluvathingal J."/>
            <person name="Nadendla S."/>
            <person name="Sichtig H."/>
        </authorList>
    </citation>
    <scope>NUCLEOTIDE SEQUENCE [LARGE SCALE GENOMIC DNA]</scope>
    <source>
        <strain evidence="3">FDAARGOS_390</strain>
    </source>
</reference>
<sequence length="66" mass="7885">MSFNGYERYGSFEKSSALAKQKPRQTLEELRNELFFAARASRHVGGDRYVELYRELLPLFRTRLQR</sequence>
<accession>A0A2A7SJV2</accession>
<comment type="caution">
    <text evidence="2">The sequence shown here is derived from an EMBL/GenBank/DDBJ whole genome shotgun (WGS) entry which is preliminary data.</text>
</comment>
<evidence type="ECO:0000256" key="1">
    <source>
        <dbReference type="SAM" id="MobiDB-lite"/>
    </source>
</evidence>
<dbReference type="AlphaFoldDB" id="A0A2A7SJV2"/>
<name>A0A2A7SJV2_BURGA</name>
<feature type="region of interest" description="Disordered" evidence="1">
    <location>
        <begin position="1"/>
        <end position="20"/>
    </location>
</feature>
<gene>
    <name evidence="2" type="ORF">CRM94_11570</name>
</gene>
<dbReference type="Proteomes" id="UP000220629">
    <property type="component" value="Unassembled WGS sequence"/>
</dbReference>
<evidence type="ECO:0000313" key="3">
    <source>
        <dbReference type="Proteomes" id="UP000220629"/>
    </source>
</evidence>
<protein>
    <submittedName>
        <fullName evidence="2">Uncharacterized protein</fullName>
    </submittedName>
</protein>
<organism evidence="2 3">
    <name type="scientific">Burkholderia gladioli</name>
    <name type="common">Pseudomonas marginata</name>
    <name type="synonym">Phytomonas marginata</name>
    <dbReference type="NCBI Taxonomy" id="28095"/>
    <lineage>
        <taxon>Bacteria</taxon>
        <taxon>Pseudomonadati</taxon>
        <taxon>Pseudomonadota</taxon>
        <taxon>Betaproteobacteria</taxon>
        <taxon>Burkholderiales</taxon>
        <taxon>Burkholderiaceae</taxon>
        <taxon>Burkholderia</taxon>
    </lineage>
</organism>
<dbReference type="EMBL" id="PDDY01000001">
    <property type="protein sequence ID" value="PEH43723.1"/>
    <property type="molecule type" value="Genomic_DNA"/>
</dbReference>
<proteinExistence type="predicted"/>